<dbReference type="EMBL" id="PGFB01000003">
    <property type="protein sequence ID" value="PJJ62092.1"/>
    <property type="molecule type" value="Genomic_DNA"/>
</dbReference>
<keyword evidence="4" id="KW-0689">Ribosomal protein</keyword>
<proteinExistence type="predicted"/>
<keyword evidence="5" id="KW-1185">Reference proteome</keyword>
<name>A0A2M9BVX0_9MICO</name>
<dbReference type="PANTHER" id="PTHR43877">
    <property type="entry name" value="AMINOALKYLPHOSPHONATE N-ACETYLTRANSFERASE-RELATED-RELATED"/>
    <property type="match status" value="1"/>
</dbReference>
<evidence type="ECO:0000259" key="3">
    <source>
        <dbReference type="PROSITE" id="PS51186"/>
    </source>
</evidence>
<organism evidence="4 5">
    <name type="scientific">Compostimonas suwonensis</name>
    <dbReference type="NCBI Taxonomy" id="1048394"/>
    <lineage>
        <taxon>Bacteria</taxon>
        <taxon>Bacillati</taxon>
        <taxon>Actinomycetota</taxon>
        <taxon>Actinomycetes</taxon>
        <taxon>Micrococcales</taxon>
        <taxon>Microbacteriaceae</taxon>
        <taxon>Compostimonas</taxon>
    </lineage>
</organism>
<gene>
    <name evidence="4" type="ORF">CLV54_1885</name>
</gene>
<dbReference type="SUPFAM" id="SSF55729">
    <property type="entry name" value="Acyl-CoA N-acyltransferases (Nat)"/>
    <property type="match status" value="1"/>
</dbReference>
<evidence type="ECO:0000313" key="5">
    <source>
        <dbReference type="Proteomes" id="UP000230161"/>
    </source>
</evidence>
<dbReference type="InterPro" id="IPR000182">
    <property type="entry name" value="GNAT_dom"/>
</dbReference>
<dbReference type="GO" id="GO:0016747">
    <property type="term" value="F:acyltransferase activity, transferring groups other than amino-acyl groups"/>
    <property type="evidence" value="ECO:0007669"/>
    <property type="project" value="InterPro"/>
</dbReference>
<feature type="domain" description="N-acetyltransferase" evidence="3">
    <location>
        <begin position="32"/>
        <end position="179"/>
    </location>
</feature>
<dbReference type="Pfam" id="PF00583">
    <property type="entry name" value="Acetyltransf_1"/>
    <property type="match status" value="1"/>
</dbReference>
<dbReference type="OrthoDB" id="70840at2"/>
<keyword evidence="4" id="KW-0687">Ribonucleoprotein</keyword>
<dbReference type="AlphaFoldDB" id="A0A2M9BVX0"/>
<dbReference type="Proteomes" id="UP000230161">
    <property type="component" value="Unassembled WGS sequence"/>
</dbReference>
<dbReference type="PROSITE" id="PS51186">
    <property type="entry name" value="GNAT"/>
    <property type="match status" value="1"/>
</dbReference>
<evidence type="ECO:0000256" key="1">
    <source>
        <dbReference type="ARBA" id="ARBA00022679"/>
    </source>
</evidence>
<comment type="caution">
    <text evidence="4">The sequence shown here is derived from an EMBL/GenBank/DDBJ whole genome shotgun (WGS) entry which is preliminary data.</text>
</comment>
<keyword evidence="1" id="KW-0808">Transferase</keyword>
<sequence>MPSSASSSVTVLDVPWSDPRASALRDSLDAEMSIRYGIGERSPEMAAIAEKAFFIDPATMIETVLLLVPAEDGAGDGAGDSVDDGVPVATASLRDLNGVLEVKRVIVAAEHRGRGLSRMLMAAIEERARRRGAGRLILQTGDQQPEAVALYESLGYVPIPVYEPYTLITRSLCFEKSLP</sequence>
<dbReference type="RefSeq" id="WP_100344691.1">
    <property type="nucleotide sequence ID" value="NZ_PGFB01000003.1"/>
</dbReference>
<dbReference type="InterPro" id="IPR050832">
    <property type="entry name" value="Bact_Acetyltransf"/>
</dbReference>
<dbReference type="PANTHER" id="PTHR43877:SF2">
    <property type="entry name" value="AMINOALKYLPHOSPHONATE N-ACETYLTRANSFERASE-RELATED"/>
    <property type="match status" value="1"/>
</dbReference>
<keyword evidence="2" id="KW-0012">Acyltransferase</keyword>
<dbReference type="CDD" id="cd04301">
    <property type="entry name" value="NAT_SF"/>
    <property type="match status" value="1"/>
</dbReference>
<evidence type="ECO:0000256" key="2">
    <source>
        <dbReference type="ARBA" id="ARBA00023315"/>
    </source>
</evidence>
<dbReference type="GO" id="GO:0005840">
    <property type="term" value="C:ribosome"/>
    <property type="evidence" value="ECO:0007669"/>
    <property type="project" value="UniProtKB-KW"/>
</dbReference>
<evidence type="ECO:0000313" key="4">
    <source>
        <dbReference type="EMBL" id="PJJ62092.1"/>
    </source>
</evidence>
<dbReference type="Gene3D" id="3.40.630.30">
    <property type="match status" value="1"/>
</dbReference>
<dbReference type="InterPro" id="IPR016181">
    <property type="entry name" value="Acyl_CoA_acyltransferase"/>
</dbReference>
<accession>A0A2M9BVX0</accession>
<protein>
    <submittedName>
        <fullName evidence="4">Ribosomal protein S18 acetylase RimI-like enzyme</fullName>
    </submittedName>
</protein>
<reference evidence="4 5" key="1">
    <citation type="submission" date="2017-11" db="EMBL/GenBank/DDBJ databases">
        <title>Genomic Encyclopedia of Archaeal and Bacterial Type Strains, Phase II (KMG-II): From Individual Species to Whole Genera.</title>
        <authorList>
            <person name="Goeker M."/>
        </authorList>
    </citation>
    <scope>NUCLEOTIDE SEQUENCE [LARGE SCALE GENOMIC DNA]</scope>
    <source>
        <strain evidence="4 5">DSM 25625</strain>
    </source>
</reference>